<evidence type="ECO:0000259" key="4">
    <source>
        <dbReference type="Pfam" id="PF07859"/>
    </source>
</evidence>
<comment type="similarity">
    <text evidence="1">Belongs to the 'GDXG' lipolytic enzyme family.</text>
</comment>
<dbReference type="GO" id="GO:0004806">
    <property type="term" value="F:triacylglycerol lipase activity"/>
    <property type="evidence" value="ECO:0007669"/>
    <property type="project" value="TreeGrafter"/>
</dbReference>
<dbReference type="InterPro" id="IPR002168">
    <property type="entry name" value="Lipase_GDXG_HIS_AS"/>
</dbReference>
<dbReference type="Pfam" id="PF07859">
    <property type="entry name" value="Abhydrolase_3"/>
    <property type="match status" value="1"/>
</dbReference>
<proteinExistence type="inferred from homology"/>
<sequence>MSSVPLQPTVRRFGPPSPQTVKLGGRTRRWWLPVARNWRMTPRGIRILQRVMDPTDHVPILRGTLVEKTTVGGVRCERVRAKRAIRQEGAGAGPSPASPATDEPLILYLHGGGYVFGSVRTHRGLVARLSHVTGLPAVSVDYRLPPEWTLPAPVEDALAVYRALLEHTDASRIVVAGDSAGGNLAHELVLHAAEEGLPVPAALVLLSPWSDLSASGESIRLNAAEDPFIPEIGLRRCARVAVGDGDPSDWRVSPLFAPAELQAKLPPTLIQVGAGEVLHDDGDRVARVLAAAGVPATIDVFEGALHVPPAWAGTPEARDALHHIADFVADLVPGAPRSSRQAADEATDRDADGVAPGPPGAPGRT</sequence>
<feature type="compositionally biased region" description="Pro residues" evidence="3">
    <location>
        <begin position="356"/>
        <end position="365"/>
    </location>
</feature>
<evidence type="ECO:0000256" key="2">
    <source>
        <dbReference type="ARBA" id="ARBA00022801"/>
    </source>
</evidence>
<feature type="region of interest" description="Disordered" evidence="3">
    <location>
        <begin position="335"/>
        <end position="365"/>
    </location>
</feature>
<evidence type="ECO:0000256" key="1">
    <source>
        <dbReference type="ARBA" id="ARBA00010515"/>
    </source>
</evidence>
<accession>A0A6J7IEN8</accession>
<name>A0A6J7IEN8_9ZZZZ</name>
<gene>
    <name evidence="5" type="ORF">UFOPK3564_02287</name>
</gene>
<keyword evidence="2" id="KW-0378">Hydrolase</keyword>
<dbReference type="PROSITE" id="PS01173">
    <property type="entry name" value="LIPASE_GDXG_HIS"/>
    <property type="match status" value="1"/>
</dbReference>
<organism evidence="5">
    <name type="scientific">freshwater metagenome</name>
    <dbReference type="NCBI Taxonomy" id="449393"/>
    <lineage>
        <taxon>unclassified sequences</taxon>
        <taxon>metagenomes</taxon>
        <taxon>ecological metagenomes</taxon>
    </lineage>
</organism>
<dbReference type="PROSITE" id="PS01174">
    <property type="entry name" value="LIPASE_GDXG_SER"/>
    <property type="match status" value="1"/>
</dbReference>
<dbReference type="EMBL" id="CAFBMK010000153">
    <property type="protein sequence ID" value="CAB4929409.1"/>
    <property type="molecule type" value="Genomic_DNA"/>
</dbReference>
<dbReference type="InterPro" id="IPR013094">
    <property type="entry name" value="AB_hydrolase_3"/>
</dbReference>
<protein>
    <submittedName>
        <fullName evidence="5">Unannotated protein</fullName>
    </submittedName>
</protein>
<evidence type="ECO:0000256" key="3">
    <source>
        <dbReference type="SAM" id="MobiDB-lite"/>
    </source>
</evidence>
<feature type="compositionally biased region" description="Basic and acidic residues" evidence="3">
    <location>
        <begin position="342"/>
        <end position="352"/>
    </location>
</feature>
<dbReference type="PANTHER" id="PTHR48081">
    <property type="entry name" value="AB HYDROLASE SUPERFAMILY PROTEIN C4A8.06C"/>
    <property type="match status" value="1"/>
</dbReference>
<evidence type="ECO:0000313" key="5">
    <source>
        <dbReference type="EMBL" id="CAB4929409.1"/>
    </source>
</evidence>
<dbReference type="AlphaFoldDB" id="A0A6J7IEN8"/>
<dbReference type="PANTHER" id="PTHR48081:SF30">
    <property type="entry name" value="ACETYL-HYDROLASE LIPR-RELATED"/>
    <property type="match status" value="1"/>
</dbReference>
<feature type="domain" description="Alpha/beta hydrolase fold-3" evidence="4">
    <location>
        <begin position="106"/>
        <end position="307"/>
    </location>
</feature>
<dbReference type="InterPro" id="IPR050300">
    <property type="entry name" value="GDXG_lipolytic_enzyme"/>
</dbReference>
<reference evidence="5" key="1">
    <citation type="submission" date="2020-05" db="EMBL/GenBank/DDBJ databases">
        <authorList>
            <person name="Chiriac C."/>
            <person name="Salcher M."/>
            <person name="Ghai R."/>
            <person name="Kavagutti S V."/>
        </authorList>
    </citation>
    <scope>NUCLEOTIDE SEQUENCE</scope>
</reference>
<dbReference type="Gene3D" id="3.40.50.1820">
    <property type="entry name" value="alpha/beta hydrolase"/>
    <property type="match status" value="1"/>
</dbReference>
<dbReference type="SUPFAM" id="SSF53474">
    <property type="entry name" value="alpha/beta-Hydrolases"/>
    <property type="match status" value="1"/>
</dbReference>
<dbReference type="InterPro" id="IPR033140">
    <property type="entry name" value="Lipase_GDXG_put_SER_AS"/>
</dbReference>
<dbReference type="InterPro" id="IPR029058">
    <property type="entry name" value="AB_hydrolase_fold"/>
</dbReference>